<proteinExistence type="inferred from homology"/>
<feature type="transmembrane region" description="Helical" evidence="6">
    <location>
        <begin position="131"/>
        <end position="148"/>
    </location>
</feature>
<feature type="transmembrane region" description="Helical" evidence="6">
    <location>
        <begin position="65"/>
        <end position="87"/>
    </location>
</feature>
<dbReference type="InterPro" id="IPR004254">
    <property type="entry name" value="AdipoR/HlyIII-related"/>
</dbReference>
<reference evidence="8" key="1">
    <citation type="submission" date="2018-12" db="EMBL/GenBank/DDBJ databases">
        <authorList>
            <person name="Yazar S."/>
        </authorList>
    </citation>
    <scope>NUCLEOTIDE SEQUENCE [LARGE SCALE GENOMIC DNA]</scope>
</reference>
<evidence type="ECO:0000256" key="5">
    <source>
        <dbReference type="ARBA" id="ARBA00023136"/>
    </source>
</evidence>
<dbReference type="AlphaFoldDB" id="A0A4X2JU11"/>
<dbReference type="Ensembl" id="ENSVURT00010003454.1">
    <property type="protein sequence ID" value="ENSVURP00010003048.1"/>
    <property type="gene ID" value="ENSVURG00010002469.1"/>
</dbReference>
<comment type="similarity">
    <text evidence="2">Belongs to the ADIPOR family.</text>
</comment>
<dbReference type="OMA" id="CWERITA"/>
<organism evidence="7 8">
    <name type="scientific">Vombatus ursinus</name>
    <name type="common">Common wombat</name>
    <dbReference type="NCBI Taxonomy" id="29139"/>
    <lineage>
        <taxon>Eukaryota</taxon>
        <taxon>Metazoa</taxon>
        <taxon>Chordata</taxon>
        <taxon>Craniata</taxon>
        <taxon>Vertebrata</taxon>
        <taxon>Euteleostomi</taxon>
        <taxon>Mammalia</taxon>
        <taxon>Metatheria</taxon>
        <taxon>Diprotodontia</taxon>
        <taxon>Vombatidae</taxon>
        <taxon>Vombatus</taxon>
    </lineage>
</organism>
<keyword evidence="8" id="KW-1185">Reference proteome</keyword>
<evidence type="ECO:0000256" key="6">
    <source>
        <dbReference type="SAM" id="Phobius"/>
    </source>
</evidence>
<protein>
    <recommendedName>
        <fullName evidence="9">Transmembrane protein</fullName>
    </recommendedName>
</protein>
<sequence>VLSPRLADQFQQFMNHYASANSHAKPTCYKHTTNCYTCALCITPVIVNSALLHQLSDGCWERITAWIYGMGPCDLFTLSTMFHIVSWKKSHFQTMEHYFHTWGRMVIYFITSTYLAPWLNLHKLGPLASHMHWFIWFMAAEGTIYVFLHYEKYNGLSSFFYLTMGFSPPLVVTSMLWYADLKLVCQPLSINSMLLQILDLMWFTSSGEILLTSLAFMKT</sequence>
<dbReference type="Proteomes" id="UP000314987">
    <property type="component" value="Unassembled WGS sequence"/>
</dbReference>
<evidence type="ECO:0000256" key="4">
    <source>
        <dbReference type="ARBA" id="ARBA00022989"/>
    </source>
</evidence>
<evidence type="ECO:0000313" key="8">
    <source>
        <dbReference type="Proteomes" id="UP000314987"/>
    </source>
</evidence>
<dbReference type="PANTHER" id="PTHR20855">
    <property type="entry name" value="ADIPOR/PROGESTIN RECEPTOR-RELATED"/>
    <property type="match status" value="1"/>
</dbReference>
<feature type="transmembrane region" description="Helical" evidence="6">
    <location>
        <begin position="160"/>
        <end position="179"/>
    </location>
</feature>
<dbReference type="GeneTree" id="ENSGT00940000157428"/>
<evidence type="ECO:0000256" key="3">
    <source>
        <dbReference type="ARBA" id="ARBA00022692"/>
    </source>
</evidence>
<feature type="transmembrane region" description="Helical" evidence="6">
    <location>
        <begin position="99"/>
        <end position="119"/>
    </location>
</feature>
<evidence type="ECO:0008006" key="9">
    <source>
        <dbReference type="Google" id="ProtNLM"/>
    </source>
</evidence>
<reference evidence="7" key="2">
    <citation type="submission" date="2025-08" db="UniProtKB">
        <authorList>
            <consortium name="Ensembl"/>
        </authorList>
    </citation>
    <scope>IDENTIFICATION</scope>
</reference>
<keyword evidence="4 6" id="KW-1133">Transmembrane helix</keyword>
<dbReference type="PANTHER" id="PTHR20855:SF26">
    <property type="entry name" value="MONOCYTE TO MACROPHAGE DIFFERENTIATION FACTOR"/>
    <property type="match status" value="1"/>
</dbReference>
<evidence type="ECO:0000313" key="7">
    <source>
        <dbReference type="Ensembl" id="ENSVURP00010003048.1"/>
    </source>
</evidence>
<reference evidence="7" key="3">
    <citation type="submission" date="2025-09" db="UniProtKB">
        <authorList>
            <consortium name="Ensembl"/>
        </authorList>
    </citation>
    <scope>IDENTIFICATION</scope>
</reference>
<feature type="transmembrane region" description="Helical" evidence="6">
    <location>
        <begin position="199"/>
        <end position="217"/>
    </location>
</feature>
<name>A0A4X2JU11_VOMUR</name>
<keyword evidence="5 6" id="KW-0472">Membrane</keyword>
<accession>A0A4X2JU11</accession>
<dbReference type="STRING" id="29139.ENSVURP00010003048"/>
<comment type="subcellular location">
    <subcellularLocation>
        <location evidence="1">Membrane</location>
        <topology evidence="1">Multi-pass membrane protein</topology>
    </subcellularLocation>
</comment>
<dbReference type="GO" id="GO:0016020">
    <property type="term" value="C:membrane"/>
    <property type="evidence" value="ECO:0007669"/>
    <property type="project" value="UniProtKB-SubCell"/>
</dbReference>
<keyword evidence="3 6" id="KW-0812">Transmembrane</keyword>
<evidence type="ECO:0000256" key="2">
    <source>
        <dbReference type="ARBA" id="ARBA00007018"/>
    </source>
</evidence>
<evidence type="ECO:0000256" key="1">
    <source>
        <dbReference type="ARBA" id="ARBA00004141"/>
    </source>
</evidence>